<dbReference type="SMART" id="SM00360">
    <property type="entry name" value="RRM"/>
    <property type="match status" value="1"/>
</dbReference>
<reference evidence="6" key="1">
    <citation type="journal article" date="2018" name="Nat. Microbiol.">
        <title>Leveraging single-cell genomics to expand the fungal tree of life.</title>
        <authorList>
            <person name="Ahrendt S.R."/>
            <person name="Quandt C.A."/>
            <person name="Ciobanu D."/>
            <person name="Clum A."/>
            <person name="Salamov A."/>
            <person name="Andreopoulos B."/>
            <person name="Cheng J.F."/>
            <person name="Woyke T."/>
            <person name="Pelin A."/>
            <person name="Henrissat B."/>
            <person name="Reynolds N.K."/>
            <person name="Benny G.L."/>
            <person name="Smith M.E."/>
            <person name="James T.Y."/>
            <person name="Grigoriev I.V."/>
        </authorList>
    </citation>
    <scope>NUCLEOTIDE SEQUENCE [LARGE SCALE GENOMIC DNA]</scope>
    <source>
        <strain evidence="6">ATCC 52028</strain>
    </source>
</reference>
<dbReference type="Pfam" id="PF00076">
    <property type="entry name" value="RRM_1"/>
    <property type="match status" value="1"/>
</dbReference>
<dbReference type="AlphaFoldDB" id="A0A4V1IV88"/>
<dbReference type="Pfam" id="PF13865">
    <property type="entry name" value="FoP_duplication"/>
    <property type="match status" value="1"/>
</dbReference>
<feature type="compositionally biased region" description="Gly residues" evidence="3">
    <location>
        <begin position="111"/>
        <end position="126"/>
    </location>
</feature>
<dbReference type="InterPro" id="IPR012677">
    <property type="entry name" value="Nucleotide-bd_a/b_plait_sf"/>
</dbReference>
<dbReference type="Gene3D" id="3.30.70.330">
    <property type="match status" value="1"/>
</dbReference>
<dbReference type="GO" id="GO:0006406">
    <property type="term" value="P:mRNA export from nucleus"/>
    <property type="evidence" value="ECO:0007669"/>
    <property type="project" value="TreeGrafter"/>
</dbReference>
<evidence type="ECO:0000256" key="2">
    <source>
        <dbReference type="PROSITE-ProRule" id="PRU00176"/>
    </source>
</evidence>
<evidence type="ECO:0000313" key="5">
    <source>
        <dbReference type="EMBL" id="RKP03209.1"/>
    </source>
</evidence>
<dbReference type="GO" id="GO:0005634">
    <property type="term" value="C:nucleus"/>
    <property type="evidence" value="ECO:0007669"/>
    <property type="project" value="TreeGrafter"/>
</dbReference>
<gene>
    <name evidence="5" type="ORF">CXG81DRAFT_9840</name>
</gene>
<keyword evidence="1 2" id="KW-0694">RNA-binding</keyword>
<evidence type="ECO:0000256" key="1">
    <source>
        <dbReference type="ARBA" id="ARBA00022884"/>
    </source>
</evidence>
<dbReference type="PANTHER" id="PTHR19965">
    <property type="entry name" value="RNA AND EXPORT FACTOR BINDING PROTEIN"/>
    <property type="match status" value="1"/>
</dbReference>
<feature type="non-terminal residue" evidence="5">
    <location>
        <position position="1"/>
    </location>
</feature>
<evidence type="ECO:0000256" key="3">
    <source>
        <dbReference type="SAM" id="MobiDB-lite"/>
    </source>
</evidence>
<feature type="domain" description="RRM" evidence="4">
    <location>
        <begin position="10"/>
        <end position="87"/>
    </location>
</feature>
<dbReference type="InterPro" id="IPR035979">
    <property type="entry name" value="RBD_domain_sf"/>
</dbReference>
<protein>
    <recommendedName>
        <fullName evidence="4">RRM domain-containing protein</fullName>
    </recommendedName>
</protein>
<dbReference type="OrthoDB" id="346839at2759"/>
<dbReference type="SUPFAM" id="SSF54928">
    <property type="entry name" value="RNA-binding domain, RBD"/>
    <property type="match status" value="1"/>
</dbReference>
<dbReference type="SMART" id="SM01218">
    <property type="entry name" value="FoP_duplication"/>
    <property type="match status" value="1"/>
</dbReference>
<sequence>APARTPAMTQRLLVANLHRSITANDIRELFSTIGPLRSSTLHFNNQGQSLGEATVVYQHPADTQRAIAEFDNRTLDGRPMRLQVILSAAAFTSTVATPPSGNQRHDTPMGGTAGGRGRGRGGAGGRRGGRDGAPNAAKTPAAPLTADALNAELDTYMLDSGAGGAQGPPPTQAAQAAPAAAPMANGINDALANAI</sequence>
<accession>A0A4V1IV88</accession>
<organism evidence="5 6">
    <name type="scientific">Caulochytrium protostelioides</name>
    <dbReference type="NCBI Taxonomy" id="1555241"/>
    <lineage>
        <taxon>Eukaryota</taxon>
        <taxon>Fungi</taxon>
        <taxon>Fungi incertae sedis</taxon>
        <taxon>Chytridiomycota</taxon>
        <taxon>Chytridiomycota incertae sedis</taxon>
        <taxon>Chytridiomycetes</taxon>
        <taxon>Caulochytriales</taxon>
        <taxon>Caulochytriaceae</taxon>
        <taxon>Caulochytrium</taxon>
    </lineage>
</organism>
<dbReference type="InterPro" id="IPR025715">
    <property type="entry name" value="FoP_C"/>
</dbReference>
<keyword evidence="6" id="KW-1185">Reference proteome</keyword>
<dbReference type="GO" id="GO:0003729">
    <property type="term" value="F:mRNA binding"/>
    <property type="evidence" value="ECO:0007669"/>
    <property type="project" value="TreeGrafter"/>
</dbReference>
<name>A0A4V1IV88_9FUNG</name>
<proteinExistence type="predicted"/>
<feature type="region of interest" description="Disordered" evidence="3">
    <location>
        <begin position="95"/>
        <end position="142"/>
    </location>
</feature>
<dbReference type="STRING" id="1555241.A0A4V1IV88"/>
<dbReference type="Proteomes" id="UP000274922">
    <property type="component" value="Unassembled WGS sequence"/>
</dbReference>
<dbReference type="PROSITE" id="PS50102">
    <property type="entry name" value="RRM"/>
    <property type="match status" value="1"/>
</dbReference>
<dbReference type="CDD" id="cd12418">
    <property type="entry name" value="RRM_Aly_REF_like"/>
    <property type="match status" value="1"/>
</dbReference>
<evidence type="ECO:0000313" key="6">
    <source>
        <dbReference type="Proteomes" id="UP000274922"/>
    </source>
</evidence>
<dbReference type="InterPro" id="IPR051229">
    <property type="entry name" value="ALYREF_mRNA_export"/>
</dbReference>
<evidence type="ECO:0000259" key="4">
    <source>
        <dbReference type="PROSITE" id="PS50102"/>
    </source>
</evidence>
<dbReference type="EMBL" id="ML014127">
    <property type="protein sequence ID" value="RKP03209.1"/>
    <property type="molecule type" value="Genomic_DNA"/>
</dbReference>
<dbReference type="PANTHER" id="PTHR19965:SF35">
    <property type="entry name" value="RNA ANNEALING PROTEIN YRA1"/>
    <property type="match status" value="1"/>
</dbReference>
<dbReference type="InterPro" id="IPR000504">
    <property type="entry name" value="RRM_dom"/>
</dbReference>